<accession>A0A927BXG0</accession>
<comment type="caution">
    <text evidence="3">The sequence shown here is derived from an EMBL/GenBank/DDBJ whole genome shotgun (WGS) entry which is preliminary data.</text>
</comment>
<evidence type="ECO:0000313" key="3">
    <source>
        <dbReference type="EMBL" id="MBD2848137.1"/>
    </source>
</evidence>
<dbReference type="PANTHER" id="PTHR43798">
    <property type="entry name" value="MONOACYLGLYCEROL LIPASE"/>
    <property type="match status" value="1"/>
</dbReference>
<dbReference type="PRINTS" id="PR00111">
    <property type="entry name" value="ABHYDROLASE"/>
</dbReference>
<evidence type="ECO:0000256" key="1">
    <source>
        <dbReference type="ARBA" id="ARBA00022801"/>
    </source>
</evidence>
<keyword evidence="1 3" id="KW-0378">Hydrolase</keyword>
<dbReference type="InterPro" id="IPR029058">
    <property type="entry name" value="AB_hydrolase_fold"/>
</dbReference>
<protein>
    <submittedName>
        <fullName evidence="3">Alpha/beta hydrolase</fullName>
    </submittedName>
</protein>
<dbReference type="InterPro" id="IPR050266">
    <property type="entry name" value="AB_hydrolase_sf"/>
</dbReference>
<dbReference type="SUPFAM" id="SSF53474">
    <property type="entry name" value="alpha/beta-Hydrolases"/>
    <property type="match status" value="1"/>
</dbReference>
<name>A0A927BXG0_9BACL</name>
<proteinExistence type="predicted"/>
<dbReference type="AlphaFoldDB" id="A0A927BXG0"/>
<dbReference type="RefSeq" id="WP_190921235.1">
    <property type="nucleotide sequence ID" value="NZ_JACXIZ010000054.1"/>
</dbReference>
<evidence type="ECO:0000313" key="4">
    <source>
        <dbReference type="Proteomes" id="UP000621560"/>
    </source>
</evidence>
<dbReference type="PANTHER" id="PTHR43798:SF31">
    <property type="entry name" value="AB HYDROLASE SUPERFAMILY PROTEIN YCLE"/>
    <property type="match status" value="1"/>
</dbReference>
<dbReference type="Gene3D" id="3.40.50.1820">
    <property type="entry name" value="alpha/beta hydrolase"/>
    <property type="match status" value="1"/>
</dbReference>
<evidence type="ECO:0000259" key="2">
    <source>
        <dbReference type="Pfam" id="PF00561"/>
    </source>
</evidence>
<organism evidence="3 4">
    <name type="scientific">Paenibacillus sabuli</name>
    <dbReference type="NCBI Taxonomy" id="2772509"/>
    <lineage>
        <taxon>Bacteria</taxon>
        <taxon>Bacillati</taxon>
        <taxon>Bacillota</taxon>
        <taxon>Bacilli</taxon>
        <taxon>Bacillales</taxon>
        <taxon>Paenibacillaceae</taxon>
        <taxon>Paenibacillus</taxon>
    </lineage>
</organism>
<dbReference type="GO" id="GO:0016787">
    <property type="term" value="F:hydrolase activity"/>
    <property type="evidence" value="ECO:0007669"/>
    <property type="project" value="UniProtKB-KW"/>
</dbReference>
<dbReference type="Pfam" id="PF00561">
    <property type="entry name" value="Abhydrolase_1"/>
    <property type="match status" value="1"/>
</dbReference>
<reference evidence="3" key="1">
    <citation type="submission" date="2020-09" db="EMBL/GenBank/DDBJ databases">
        <title>A novel bacterium of genus Paenibacillus, isolated from South China Sea.</title>
        <authorList>
            <person name="Huang H."/>
            <person name="Mo K."/>
            <person name="Hu Y."/>
        </authorList>
    </citation>
    <scope>NUCLEOTIDE SEQUENCE</scope>
    <source>
        <strain evidence="3">IB182496</strain>
    </source>
</reference>
<feature type="domain" description="AB hydrolase-1" evidence="2">
    <location>
        <begin position="14"/>
        <end position="238"/>
    </location>
</feature>
<sequence length="253" mass="28361">MDLAFEVHGAGGTPVVLIHSPGVDSREWKYVAPLLADQMQVITYDARGMGRSPAPEEPTSLVEDLRALLDHLGLARVSLVGHSMGGQAATDFALTYPDRVARLALLAPSLTGFEPEPDFVRWMTEVNACAPDVERLVNKSLGGPNYRVVMNSGEREFLQEMHTAYMTRVFSQWKSFEVNWPQPPAIERLEQLRCETLFVHGTVEWPDMLRVAEQFERVPNVRFARIDEADHMLTLTHPGQLARLLVPFLDGTL</sequence>
<dbReference type="InterPro" id="IPR000073">
    <property type="entry name" value="AB_hydrolase_1"/>
</dbReference>
<dbReference type="GO" id="GO:0016020">
    <property type="term" value="C:membrane"/>
    <property type="evidence" value="ECO:0007669"/>
    <property type="project" value="TreeGrafter"/>
</dbReference>
<dbReference type="EMBL" id="JACXIZ010000054">
    <property type="protein sequence ID" value="MBD2848137.1"/>
    <property type="molecule type" value="Genomic_DNA"/>
</dbReference>
<keyword evidence="4" id="KW-1185">Reference proteome</keyword>
<gene>
    <name evidence="3" type="ORF">IDH44_23310</name>
</gene>
<dbReference type="Proteomes" id="UP000621560">
    <property type="component" value="Unassembled WGS sequence"/>
</dbReference>